<evidence type="ECO:0000256" key="2">
    <source>
        <dbReference type="SAM" id="MobiDB-lite"/>
    </source>
</evidence>
<organism evidence="4 5">
    <name type="scientific">Azospirillum endophyticum</name>
    <dbReference type="NCBI Taxonomy" id="2800326"/>
    <lineage>
        <taxon>Bacteria</taxon>
        <taxon>Pseudomonadati</taxon>
        <taxon>Pseudomonadota</taxon>
        <taxon>Alphaproteobacteria</taxon>
        <taxon>Rhodospirillales</taxon>
        <taxon>Azospirillaceae</taxon>
        <taxon>Azospirillum</taxon>
    </lineage>
</organism>
<feature type="domain" description="Glycosyl hydrolase family 13 catalytic" evidence="3">
    <location>
        <begin position="186"/>
        <end position="593"/>
    </location>
</feature>
<dbReference type="Gene3D" id="2.60.40.10">
    <property type="entry name" value="Immunoglobulins"/>
    <property type="match status" value="1"/>
</dbReference>
<evidence type="ECO:0000256" key="1">
    <source>
        <dbReference type="ARBA" id="ARBA00008061"/>
    </source>
</evidence>
<reference evidence="5" key="1">
    <citation type="submission" date="2021-01" db="EMBL/GenBank/DDBJ databases">
        <title>Genome public.</title>
        <authorList>
            <person name="Liu C."/>
            <person name="Sun Q."/>
        </authorList>
    </citation>
    <scope>NUCLEOTIDE SEQUENCE [LARGE SCALE GENOMIC DNA]</scope>
    <source>
        <strain evidence="5">YIM B02556</strain>
    </source>
</reference>
<dbReference type="InterPro" id="IPR004193">
    <property type="entry name" value="Glyco_hydro_13_N"/>
</dbReference>
<evidence type="ECO:0000313" key="5">
    <source>
        <dbReference type="Proteomes" id="UP000652760"/>
    </source>
</evidence>
<dbReference type="Pfam" id="PF00128">
    <property type="entry name" value="Alpha-amylase"/>
    <property type="match status" value="1"/>
</dbReference>
<dbReference type="InterPro" id="IPR013780">
    <property type="entry name" value="Glyco_hydro_b"/>
</dbReference>
<accession>A0ABS1FAT3</accession>
<dbReference type="InterPro" id="IPR014756">
    <property type="entry name" value="Ig_E-set"/>
</dbReference>
<dbReference type="CDD" id="cd11326">
    <property type="entry name" value="AmyAc_Glg_debranch"/>
    <property type="match status" value="1"/>
</dbReference>
<dbReference type="Gene3D" id="3.20.20.80">
    <property type="entry name" value="Glycosidases"/>
    <property type="match status" value="1"/>
</dbReference>
<dbReference type="Gene3D" id="2.60.40.1180">
    <property type="entry name" value="Golgi alpha-mannosidase II"/>
    <property type="match status" value="1"/>
</dbReference>
<protein>
    <submittedName>
        <fullName evidence="4">Glycogen-debranching protein</fullName>
    </submittedName>
</protein>
<evidence type="ECO:0000313" key="4">
    <source>
        <dbReference type="EMBL" id="MBK1840514.1"/>
    </source>
</evidence>
<dbReference type="InterPro" id="IPR006047">
    <property type="entry name" value="GH13_cat_dom"/>
</dbReference>
<dbReference type="InterPro" id="IPR013783">
    <property type="entry name" value="Ig-like_fold"/>
</dbReference>
<dbReference type="RefSeq" id="WP_200197132.1">
    <property type="nucleotide sequence ID" value="NZ_JAENHM010000064.1"/>
</dbReference>
<gene>
    <name evidence="4" type="ORF">JHL17_24225</name>
</gene>
<dbReference type="InterPro" id="IPR044505">
    <property type="entry name" value="GlgX_Isoamylase_N_E_set"/>
</dbReference>
<dbReference type="SUPFAM" id="SSF81296">
    <property type="entry name" value="E set domains"/>
    <property type="match status" value="1"/>
</dbReference>
<dbReference type="CDD" id="cd02856">
    <property type="entry name" value="E_set_GDE_Isoamylase_N"/>
    <property type="match status" value="1"/>
</dbReference>
<dbReference type="Pfam" id="PF02922">
    <property type="entry name" value="CBM_48"/>
    <property type="match status" value="1"/>
</dbReference>
<dbReference type="PANTHER" id="PTHR43002">
    <property type="entry name" value="GLYCOGEN DEBRANCHING ENZYME"/>
    <property type="match status" value="1"/>
</dbReference>
<feature type="region of interest" description="Disordered" evidence="2">
    <location>
        <begin position="1"/>
        <end position="34"/>
    </location>
</feature>
<dbReference type="SMART" id="SM00642">
    <property type="entry name" value="Aamy"/>
    <property type="match status" value="1"/>
</dbReference>
<name>A0ABS1FAT3_9PROT</name>
<comment type="caution">
    <text evidence="4">The sequence shown here is derived from an EMBL/GenBank/DDBJ whole genome shotgun (WGS) entry which is preliminary data.</text>
</comment>
<dbReference type="SUPFAM" id="SSF51011">
    <property type="entry name" value="Glycosyl hydrolase domain"/>
    <property type="match status" value="1"/>
</dbReference>
<dbReference type="InterPro" id="IPR017853">
    <property type="entry name" value="GH"/>
</dbReference>
<dbReference type="EMBL" id="JAENHM010000064">
    <property type="protein sequence ID" value="MBK1840514.1"/>
    <property type="molecule type" value="Genomic_DNA"/>
</dbReference>
<comment type="similarity">
    <text evidence="1">Belongs to the glycosyl hydrolase 13 family.</text>
</comment>
<evidence type="ECO:0000259" key="3">
    <source>
        <dbReference type="SMART" id="SM00642"/>
    </source>
</evidence>
<proteinExistence type="inferred from homology"/>
<keyword evidence="5" id="KW-1185">Reference proteome</keyword>
<dbReference type="Proteomes" id="UP000652760">
    <property type="component" value="Unassembled WGS sequence"/>
</dbReference>
<dbReference type="SUPFAM" id="SSF51445">
    <property type="entry name" value="(Trans)glycosidases"/>
    <property type="match status" value="1"/>
</dbReference>
<sequence>MPPSSAPGEWTQQEHRNGRYNNPMDDWTRREGSPSPLGVSFVPDEEAYNFALYSKHATSVTLLLFSAETQIDPIAVQAFDPRCNKTGRVWHGRLPAATVDRAAYYAYRVDGPRAPADGQRFDPEKDLLDPYATAVFFPPGFSREAARHPGPNPGRAPLGVLRATASGFDWAGDHPPHHTHDTIIYEVHVRGFTQRANSGVPAERRGTFAGLIDKIPYLRDLGVTAVELMPVFQFDPQEGNYWGYMPLNFFALHHAYAAHPEPTGRLDEFRTLVKALHAAGIEVILDVVYNHTVEGDGTGPTYSFRGLDNTTYYLLAQDRSRYRNDSGTGNVLHTANRYVSGMVMDSLHHWARQCHIDGFRFDLASLFTRRDDGSIDLEEPPVIGAIQTHPDLARLRMIAEAWDMVSYQLGRSFPGTTWLQWNDAFRNELRSFIRGDRGSVAGLMRRLGGSGDIFPDTPEDAYHAYQSINFVTCHDGFCLYDLVSYDRKHNEANGEGNRDGRDDNRSWNCGWEGDDGVPEAVVRLRRRQAKNLFCLLMLANGTPMFVAGDEFLNTQRGNNNPYNQDNETTWLDWDLLRTNADFHRFCKSMIAFRKAHPTLGRSRSWREDVTWLGTAGGLDPSADTGALAFHLRGGTQADADLYVMINASAAEQEFLIQIPLPPVPAPRPWRRVIDTAGHSPDDIVPLDDAAPVTEGRHRVEARSVVVLVRG</sequence>